<evidence type="ECO:0000256" key="2">
    <source>
        <dbReference type="ARBA" id="ARBA00012438"/>
    </source>
</evidence>
<comment type="catalytic activity">
    <reaction evidence="1">
        <text>ATP + protein L-histidine = ADP + protein N-phospho-L-histidine.</text>
        <dbReference type="EC" id="2.7.13.3"/>
    </reaction>
</comment>
<keyword evidence="5" id="KW-1185">Reference proteome</keyword>
<sequence>MAEPIKANFKARSHILSLLGDELIGSDNLALFELVKNSYDADATRAEIRFENLGNENMAIIIEDDGVGMNEDILINSWLEIGTDFKRGDNRKLSKKFDRESLGEKGVGRLAVHKLASDILLETKKQNEDFGYKLEFNWSDVISNAKYIEDTEVSFEKVKKLTFLGEPHGTRITLRNLKRKNWERGDIRTIFRTVNTLVSPFKSDDSFKVDLILDEEFQEWIEDIFKPEKILDTSIYQYDFYLAENGTYSWGYNFTPPFRDNSLKKNSNDNFKEDKKDKVLFNAESKDKNKKYFNSKDLERIGPIKGKFYLFNQRSQILNIFKNSETIKTYLRENHGIRIYRDKLRVYNYGEPGNDWLGLNLLRTNNPSGTISNNNVIGSIRLNMGSSHEYLKEKTNREGFDENETYQKLKDICLSIVKHFSVVIQEDREKLENRIKDFKPVNKAGFSESITDLKRKIEKRKLTKEFSHVISRIEDDYKQMRDVMLNSGLSGMNLSLIFHELHREVKSISNDINRAAIDEIRERITYLYNLIDGFSPILKQNQTSVFTTKKLLKTLKDHNAGRLGFHNIILSCPPLVDDAEDFRIKGPENLLFGAINNIIDNSIFWSSARYEKENSIPPAILLTTDIETFRGPAIVIADNGDGFKLNTNDLTKPFKTLKPGGMGLGLYYASLVMELLGGEIVFINNEDIKVPDVYDGAVIALVFNPEKES</sequence>
<evidence type="ECO:0000259" key="3">
    <source>
        <dbReference type="SMART" id="SM00387"/>
    </source>
</evidence>
<dbReference type="GO" id="GO:0004673">
    <property type="term" value="F:protein histidine kinase activity"/>
    <property type="evidence" value="ECO:0007669"/>
    <property type="project" value="UniProtKB-EC"/>
</dbReference>
<gene>
    <name evidence="4" type="ORF">PbJCM13498_34340</name>
</gene>
<dbReference type="SUPFAM" id="SSF55874">
    <property type="entry name" value="ATPase domain of HSP90 chaperone/DNA topoisomerase II/histidine kinase"/>
    <property type="match status" value="2"/>
</dbReference>
<feature type="domain" description="Histidine kinase/HSP90-like ATPase" evidence="3">
    <location>
        <begin position="586"/>
        <end position="707"/>
    </location>
</feature>
<reference evidence="4 5" key="1">
    <citation type="submission" date="2019-10" db="EMBL/GenBank/DDBJ databases">
        <title>Prolixibacter strains distinguished by the presence of nitrate reductase genes were adept at nitrate-dependent anaerobic corrosion of metallic iron and carbon steel.</title>
        <authorList>
            <person name="Iino T."/>
            <person name="Shono N."/>
            <person name="Ito K."/>
            <person name="Nakamura R."/>
            <person name="Sueoka K."/>
            <person name="Harayama S."/>
            <person name="Ohkuma M."/>
        </authorList>
    </citation>
    <scope>NUCLEOTIDE SEQUENCE [LARGE SCALE GENOMIC DNA]</scope>
    <source>
        <strain evidence="4 5">JCM 13498</strain>
    </source>
</reference>
<dbReference type="Pfam" id="PF13589">
    <property type="entry name" value="HATPase_c_3"/>
    <property type="match status" value="1"/>
</dbReference>
<protein>
    <recommendedName>
        <fullName evidence="2">histidine kinase</fullName>
        <ecNumber evidence="2">2.7.13.3</ecNumber>
    </recommendedName>
</protein>
<dbReference type="EC" id="2.7.13.3" evidence="2"/>
<dbReference type="AlphaFoldDB" id="A0A5M4B3V6"/>
<dbReference type="OrthoDB" id="9816482at2"/>
<dbReference type="InterPro" id="IPR004358">
    <property type="entry name" value="Sig_transdc_His_kin-like_C"/>
</dbReference>
<comment type="caution">
    <text evidence="4">The sequence shown here is derived from an EMBL/GenBank/DDBJ whole genome shotgun (WGS) entry which is preliminary data.</text>
</comment>
<evidence type="ECO:0000256" key="1">
    <source>
        <dbReference type="ARBA" id="ARBA00000085"/>
    </source>
</evidence>
<evidence type="ECO:0000313" key="4">
    <source>
        <dbReference type="EMBL" id="GET34571.1"/>
    </source>
</evidence>
<proteinExistence type="predicted"/>
<dbReference type="RefSeq" id="WP_027585618.1">
    <property type="nucleotide sequence ID" value="NZ_BLAX01000001.1"/>
</dbReference>
<dbReference type="SMART" id="SM00387">
    <property type="entry name" value="HATPase_c"/>
    <property type="match status" value="1"/>
</dbReference>
<name>A0A5M4B3V6_9BACT</name>
<dbReference type="InterPro" id="IPR036890">
    <property type="entry name" value="HATPase_C_sf"/>
</dbReference>
<evidence type="ECO:0000313" key="5">
    <source>
        <dbReference type="Proteomes" id="UP000391834"/>
    </source>
</evidence>
<dbReference type="InterPro" id="IPR003594">
    <property type="entry name" value="HATPase_dom"/>
</dbReference>
<dbReference type="EMBL" id="BLAX01000001">
    <property type="protein sequence ID" value="GET34571.1"/>
    <property type="molecule type" value="Genomic_DNA"/>
</dbReference>
<dbReference type="Proteomes" id="UP000391834">
    <property type="component" value="Unassembled WGS sequence"/>
</dbReference>
<dbReference type="PRINTS" id="PR00344">
    <property type="entry name" value="BCTRLSENSOR"/>
</dbReference>
<organism evidence="4 5">
    <name type="scientific">Prolixibacter bellariivorans</name>
    <dbReference type="NCBI Taxonomy" id="314319"/>
    <lineage>
        <taxon>Bacteria</taxon>
        <taxon>Pseudomonadati</taxon>
        <taxon>Bacteroidota</taxon>
        <taxon>Bacteroidia</taxon>
        <taxon>Marinilabiliales</taxon>
        <taxon>Prolixibacteraceae</taxon>
        <taxon>Prolixibacter</taxon>
    </lineage>
</organism>
<dbReference type="Gene3D" id="3.30.565.10">
    <property type="entry name" value="Histidine kinase-like ATPase, C-terminal domain"/>
    <property type="match status" value="2"/>
</dbReference>
<accession>A0A5M4B3V6</accession>